<name>A0A6D2HNV1_9BRAS</name>
<dbReference type="SUPFAM" id="SSF47095">
    <property type="entry name" value="HMG-box"/>
    <property type="match status" value="1"/>
</dbReference>
<evidence type="ECO:0000256" key="6">
    <source>
        <dbReference type="PROSITE-ProRule" id="PRU00267"/>
    </source>
</evidence>
<dbReference type="SMART" id="SM01014">
    <property type="entry name" value="ARID"/>
    <property type="match status" value="1"/>
</dbReference>
<dbReference type="Gene3D" id="1.10.30.10">
    <property type="entry name" value="High mobility group box domain"/>
    <property type="match status" value="1"/>
</dbReference>
<comment type="function">
    <text evidence="5">Binds preferentially DNA with A/T-rich content.</text>
</comment>
<dbReference type="Gene3D" id="1.10.150.60">
    <property type="entry name" value="ARID DNA-binding domain"/>
    <property type="match status" value="1"/>
</dbReference>
<dbReference type="PANTHER" id="PTHR46691:SF6">
    <property type="entry name" value="HIGH MOBILITY GROUP B PROTEIN 10-RELATED"/>
    <property type="match status" value="1"/>
</dbReference>
<dbReference type="EMBL" id="CACVBM020000222">
    <property type="protein sequence ID" value="CAA7016342.1"/>
    <property type="molecule type" value="Genomic_DNA"/>
</dbReference>
<keyword evidence="11" id="KW-1185">Reference proteome</keyword>
<dbReference type="CDD" id="cd16872">
    <property type="entry name" value="ARID_HMGB9-like"/>
    <property type="match status" value="1"/>
</dbReference>
<dbReference type="SMART" id="SM00501">
    <property type="entry name" value="BRIGHT"/>
    <property type="match status" value="1"/>
</dbReference>
<dbReference type="InterPro" id="IPR036910">
    <property type="entry name" value="HMG_box_dom_sf"/>
</dbReference>
<feature type="compositionally biased region" description="Pro residues" evidence="7">
    <location>
        <begin position="202"/>
        <end position="216"/>
    </location>
</feature>
<feature type="region of interest" description="Disordered" evidence="7">
    <location>
        <begin position="199"/>
        <end position="237"/>
    </location>
</feature>
<reference evidence="10" key="1">
    <citation type="submission" date="2020-01" db="EMBL/GenBank/DDBJ databases">
        <authorList>
            <person name="Mishra B."/>
        </authorList>
    </citation>
    <scope>NUCLEOTIDE SEQUENCE [LARGE SCALE GENOMIC DNA]</scope>
</reference>
<gene>
    <name evidence="10" type="ORF">MERR_LOCUS3577</name>
</gene>
<proteinExistence type="predicted"/>
<dbReference type="GO" id="GO:0003677">
    <property type="term" value="F:DNA binding"/>
    <property type="evidence" value="ECO:0007669"/>
    <property type="project" value="UniProtKB-UniRule"/>
</dbReference>
<dbReference type="Proteomes" id="UP000467841">
    <property type="component" value="Unassembled WGS sequence"/>
</dbReference>
<evidence type="ECO:0000256" key="1">
    <source>
        <dbReference type="ARBA" id="ARBA00023015"/>
    </source>
</evidence>
<evidence type="ECO:0000256" key="7">
    <source>
        <dbReference type="SAM" id="MobiDB-lite"/>
    </source>
</evidence>
<organism evidence="10 11">
    <name type="scientific">Microthlaspi erraticum</name>
    <dbReference type="NCBI Taxonomy" id="1685480"/>
    <lineage>
        <taxon>Eukaryota</taxon>
        <taxon>Viridiplantae</taxon>
        <taxon>Streptophyta</taxon>
        <taxon>Embryophyta</taxon>
        <taxon>Tracheophyta</taxon>
        <taxon>Spermatophyta</taxon>
        <taxon>Magnoliopsida</taxon>
        <taxon>eudicotyledons</taxon>
        <taxon>Gunneridae</taxon>
        <taxon>Pentapetalae</taxon>
        <taxon>rosids</taxon>
        <taxon>malvids</taxon>
        <taxon>Brassicales</taxon>
        <taxon>Brassicaceae</taxon>
        <taxon>Coluteocarpeae</taxon>
        <taxon>Microthlaspi</taxon>
    </lineage>
</organism>
<dbReference type="InterPro" id="IPR001606">
    <property type="entry name" value="ARID_dom"/>
</dbReference>
<feature type="region of interest" description="Disordered" evidence="7">
    <location>
        <begin position="306"/>
        <end position="326"/>
    </location>
</feature>
<keyword evidence="1" id="KW-0805">Transcription regulation</keyword>
<feature type="domain" description="HMG box" evidence="8">
    <location>
        <begin position="239"/>
        <end position="306"/>
    </location>
</feature>
<dbReference type="FunFam" id="1.10.30.10:FF:000055">
    <property type="entry name" value="High mobility group B protein 15"/>
    <property type="match status" value="1"/>
</dbReference>
<dbReference type="CDD" id="cd22009">
    <property type="entry name" value="HMG-box_AtHMGB9-like"/>
    <property type="match status" value="1"/>
</dbReference>
<evidence type="ECO:0000256" key="5">
    <source>
        <dbReference type="ARBA" id="ARBA00054600"/>
    </source>
</evidence>
<dbReference type="PROSITE" id="PS50118">
    <property type="entry name" value="HMG_BOX_2"/>
    <property type="match status" value="1"/>
</dbReference>
<dbReference type="GO" id="GO:0005634">
    <property type="term" value="C:nucleus"/>
    <property type="evidence" value="ECO:0007669"/>
    <property type="project" value="UniProtKB-UniRule"/>
</dbReference>
<evidence type="ECO:0000256" key="2">
    <source>
        <dbReference type="ARBA" id="ARBA00023125"/>
    </source>
</evidence>
<evidence type="ECO:0000313" key="11">
    <source>
        <dbReference type="Proteomes" id="UP000467841"/>
    </source>
</evidence>
<dbReference type="AlphaFoldDB" id="A0A6D2HNV1"/>
<feature type="region of interest" description="Disordered" evidence="7">
    <location>
        <begin position="1"/>
        <end position="26"/>
    </location>
</feature>
<evidence type="ECO:0000259" key="8">
    <source>
        <dbReference type="PROSITE" id="PS50118"/>
    </source>
</evidence>
<dbReference type="OrthoDB" id="338531at2759"/>
<dbReference type="FunFam" id="1.10.150.60:FF:000022">
    <property type="entry name" value="High mobility group B protein 15"/>
    <property type="match status" value="1"/>
</dbReference>
<dbReference type="InterPro" id="IPR009071">
    <property type="entry name" value="HMG_box_dom"/>
</dbReference>
<dbReference type="Pfam" id="PF01388">
    <property type="entry name" value="ARID"/>
    <property type="match status" value="1"/>
</dbReference>
<dbReference type="PROSITE" id="PS51011">
    <property type="entry name" value="ARID"/>
    <property type="match status" value="1"/>
</dbReference>
<feature type="compositionally biased region" description="Low complexity" evidence="7">
    <location>
        <begin position="313"/>
        <end position="326"/>
    </location>
</feature>
<feature type="DNA-binding region" description="HMG box" evidence="6">
    <location>
        <begin position="239"/>
        <end position="306"/>
    </location>
</feature>
<evidence type="ECO:0000256" key="3">
    <source>
        <dbReference type="ARBA" id="ARBA00023163"/>
    </source>
</evidence>
<dbReference type="InterPro" id="IPR036431">
    <property type="entry name" value="ARID_dom_sf"/>
</dbReference>
<dbReference type="Pfam" id="PF00505">
    <property type="entry name" value="HMG_box"/>
    <property type="match status" value="1"/>
</dbReference>
<evidence type="ECO:0000313" key="10">
    <source>
        <dbReference type="EMBL" id="CAA7016342.1"/>
    </source>
</evidence>
<accession>A0A6D2HNV1</accession>
<evidence type="ECO:0000259" key="9">
    <source>
        <dbReference type="PROSITE" id="PS51011"/>
    </source>
</evidence>
<sequence>MSTDISPYSQIHVDPVNGYPSDKKSCGDSSGTAKYEDLVRSSALFWETLKALLGCSINTLKVPTVGGTSLDLHRLFVEVTSRGGIEKVIKDRKWREVIGAFNFPNTITSASFVLRKYYLKFLYQLEHVYYFQKPASSIQSTDEAMKNLASASPNPEEGIDEPQIGCSVHGYIDGKFESGYLVTMKIGSQELKGVLYHLAKPPSQPQPTVEAPPPSATGPSSQRRHKKKSRLAIVDSQKPKCHRSGYNFFFAEQYARLKPQYHGQERSITKKIGHMWSTLTEPEKQVYQDRGVKDVERYRTEMLEYKSSHESGAAAASASAAATVPQ</sequence>
<feature type="domain" description="ARID" evidence="9">
    <location>
        <begin position="39"/>
        <end position="130"/>
    </location>
</feature>
<dbReference type="SUPFAM" id="SSF46774">
    <property type="entry name" value="ARID-like"/>
    <property type="match status" value="1"/>
</dbReference>
<dbReference type="PANTHER" id="PTHR46691">
    <property type="entry name" value="HIGH MOBILITY GROUP B PROTEIN 9"/>
    <property type="match status" value="1"/>
</dbReference>
<keyword evidence="2 6" id="KW-0238">DNA-binding</keyword>
<keyword evidence="4 6" id="KW-0539">Nucleus</keyword>
<keyword evidence="3" id="KW-0804">Transcription</keyword>
<dbReference type="InterPro" id="IPR045303">
    <property type="entry name" value="ARID_HMGB9-like"/>
</dbReference>
<evidence type="ECO:0008006" key="12">
    <source>
        <dbReference type="Google" id="ProtNLM"/>
    </source>
</evidence>
<dbReference type="SMART" id="SM00398">
    <property type="entry name" value="HMG"/>
    <property type="match status" value="1"/>
</dbReference>
<evidence type="ECO:0000256" key="4">
    <source>
        <dbReference type="ARBA" id="ARBA00023242"/>
    </source>
</evidence>
<protein>
    <recommendedName>
        <fullName evidence="12">HMG box domain-containing protein</fullName>
    </recommendedName>
</protein>
<comment type="caution">
    <text evidence="10">The sequence shown here is derived from an EMBL/GenBank/DDBJ whole genome shotgun (WGS) entry which is preliminary data.</text>
</comment>